<organism evidence="2 3">
    <name type="scientific">Pseudolycoriella hygida</name>
    <dbReference type="NCBI Taxonomy" id="35572"/>
    <lineage>
        <taxon>Eukaryota</taxon>
        <taxon>Metazoa</taxon>
        <taxon>Ecdysozoa</taxon>
        <taxon>Arthropoda</taxon>
        <taxon>Hexapoda</taxon>
        <taxon>Insecta</taxon>
        <taxon>Pterygota</taxon>
        <taxon>Neoptera</taxon>
        <taxon>Endopterygota</taxon>
        <taxon>Diptera</taxon>
        <taxon>Nematocera</taxon>
        <taxon>Sciaroidea</taxon>
        <taxon>Sciaridae</taxon>
        <taxon>Pseudolycoriella</taxon>
    </lineage>
</organism>
<dbReference type="Proteomes" id="UP001151699">
    <property type="component" value="Unassembled WGS sequence"/>
</dbReference>
<keyword evidence="2" id="KW-0418">Kinase</keyword>
<reference evidence="2" key="1">
    <citation type="submission" date="2022-07" db="EMBL/GenBank/DDBJ databases">
        <authorList>
            <person name="Trinca V."/>
            <person name="Uliana J.V.C."/>
            <person name="Torres T.T."/>
            <person name="Ward R.J."/>
            <person name="Monesi N."/>
        </authorList>
    </citation>
    <scope>NUCLEOTIDE SEQUENCE</scope>
    <source>
        <strain evidence="2">HSMRA1968</strain>
        <tissue evidence="2">Whole embryos</tissue>
    </source>
</reference>
<proteinExistence type="predicted"/>
<feature type="region of interest" description="Disordered" evidence="1">
    <location>
        <begin position="161"/>
        <end position="191"/>
    </location>
</feature>
<dbReference type="EMBL" id="WJQU01002079">
    <property type="protein sequence ID" value="KAJ6633347.1"/>
    <property type="molecule type" value="Genomic_DNA"/>
</dbReference>
<keyword evidence="2" id="KW-0808">Transferase</keyword>
<protein>
    <submittedName>
        <fullName evidence="2">cGMP-dependent protein kinase, isozyme 2 forms cD5/T2</fullName>
    </submittedName>
</protein>
<sequence length="402" mass="46051">MRIRRYPGKAIDASLSLDQSNIMESIYANNWINANEIIKAKSDLSKPYGLINCTPDGASSLGKYQKTLEQIRNFELEPKDPNVTKTIKDLNGYQPSTLRRKNRRQYHDWDEDSDELINAPYGERYFNGYIPEEVVSEMPRYEIIACDQKYKMATKTDDRLKSNSTIKRSQTMRDTKSEFSKKLDVKHKSMQKNDINTAASRRESDTSFNCDNQLEYTSRVIESDKTTTTKHQTFNMTKPVIRAKSVRIHPSVVNGKLNESDHDGVQFINDLTSSTLPITTPVLHTSPSKCNTTSVLNKLNEANRLSPTSKFNQKLSYTDDEKKYPRQSSASDINQQNNSFYPTSAETDETFCIPRPRLIVPVHTYARKRRTGNLHSDHIFTNGDADGHINGTYISILFLRSY</sequence>
<feature type="compositionally biased region" description="Polar residues" evidence="1">
    <location>
        <begin position="326"/>
        <end position="340"/>
    </location>
</feature>
<accession>A0A9Q0RVE7</accession>
<name>A0A9Q0RVE7_9DIPT</name>
<keyword evidence="3" id="KW-1185">Reference proteome</keyword>
<feature type="region of interest" description="Disordered" evidence="1">
    <location>
        <begin position="317"/>
        <end position="340"/>
    </location>
</feature>
<comment type="caution">
    <text evidence="2">The sequence shown here is derived from an EMBL/GenBank/DDBJ whole genome shotgun (WGS) entry which is preliminary data.</text>
</comment>
<dbReference type="OrthoDB" id="63267at2759"/>
<evidence type="ECO:0000313" key="3">
    <source>
        <dbReference type="Proteomes" id="UP001151699"/>
    </source>
</evidence>
<gene>
    <name evidence="2" type="primary">for_0</name>
    <name evidence="2" type="ORF">Bhyg_15984</name>
</gene>
<feature type="compositionally biased region" description="Basic and acidic residues" evidence="1">
    <location>
        <begin position="171"/>
        <end position="187"/>
    </location>
</feature>
<dbReference type="AlphaFoldDB" id="A0A9Q0RVE7"/>
<evidence type="ECO:0000256" key="1">
    <source>
        <dbReference type="SAM" id="MobiDB-lite"/>
    </source>
</evidence>
<evidence type="ECO:0000313" key="2">
    <source>
        <dbReference type="EMBL" id="KAJ6633347.1"/>
    </source>
</evidence>
<dbReference type="GO" id="GO:0016301">
    <property type="term" value="F:kinase activity"/>
    <property type="evidence" value="ECO:0007669"/>
    <property type="project" value="UniProtKB-KW"/>
</dbReference>